<organism evidence="3 4">
    <name type="scientific">Kipferlia bialata</name>
    <dbReference type="NCBI Taxonomy" id="797122"/>
    <lineage>
        <taxon>Eukaryota</taxon>
        <taxon>Metamonada</taxon>
        <taxon>Carpediemonas-like organisms</taxon>
        <taxon>Kipferlia</taxon>
    </lineage>
</organism>
<comment type="caution">
    <text evidence="3">The sequence shown here is derived from an EMBL/GenBank/DDBJ whole genome shotgun (WGS) entry which is preliminary data.</text>
</comment>
<keyword evidence="2" id="KW-0732">Signal</keyword>
<keyword evidence="4" id="KW-1185">Reference proteome</keyword>
<gene>
    <name evidence="3" type="ORF">KIPB_013724</name>
</gene>
<reference evidence="3 4" key="1">
    <citation type="journal article" date="2018" name="PLoS ONE">
        <title>The draft genome of Kipferlia bialata reveals reductive genome evolution in fornicate parasites.</title>
        <authorList>
            <person name="Tanifuji G."/>
            <person name="Takabayashi S."/>
            <person name="Kume K."/>
            <person name="Takagi M."/>
            <person name="Nakayama T."/>
            <person name="Kamikawa R."/>
            <person name="Inagaki Y."/>
            <person name="Hashimoto T."/>
        </authorList>
    </citation>
    <scope>NUCLEOTIDE SEQUENCE [LARGE SCALE GENOMIC DNA]</scope>
    <source>
        <strain evidence="3">NY0173</strain>
    </source>
</reference>
<sequence length="79" mass="8594">MKASCFFSLLSSTAIGNAFLLSNLKMSSPEKPSPKAPEQVAKPEPNVAPQNDEEAPQEKIKLQLLDQTSGASIFFRVFP</sequence>
<evidence type="ECO:0000256" key="1">
    <source>
        <dbReference type="SAM" id="MobiDB-lite"/>
    </source>
</evidence>
<dbReference type="Proteomes" id="UP000265618">
    <property type="component" value="Unassembled WGS sequence"/>
</dbReference>
<dbReference type="EMBL" id="BDIP01006672">
    <property type="protein sequence ID" value="GIQ90792.1"/>
    <property type="molecule type" value="Genomic_DNA"/>
</dbReference>
<feature type="signal peptide" evidence="2">
    <location>
        <begin position="1"/>
        <end position="18"/>
    </location>
</feature>
<feature type="chain" id="PRO_5039894429" evidence="2">
    <location>
        <begin position="19"/>
        <end position="79"/>
    </location>
</feature>
<accession>A0A9K3GPQ7</accession>
<dbReference type="AlphaFoldDB" id="A0A9K3GPQ7"/>
<proteinExistence type="predicted"/>
<name>A0A9K3GPQ7_9EUKA</name>
<feature type="non-terminal residue" evidence="3">
    <location>
        <position position="1"/>
    </location>
</feature>
<evidence type="ECO:0000256" key="2">
    <source>
        <dbReference type="SAM" id="SignalP"/>
    </source>
</evidence>
<evidence type="ECO:0000313" key="3">
    <source>
        <dbReference type="EMBL" id="GIQ90792.1"/>
    </source>
</evidence>
<evidence type="ECO:0000313" key="4">
    <source>
        <dbReference type="Proteomes" id="UP000265618"/>
    </source>
</evidence>
<feature type="region of interest" description="Disordered" evidence="1">
    <location>
        <begin position="27"/>
        <end position="56"/>
    </location>
</feature>
<protein>
    <submittedName>
        <fullName evidence="3">Uncharacterized protein</fullName>
    </submittedName>
</protein>